<protein>
    <recommendedName>
        <fullName evidence="3">F-box domain-containing protein</fullName>
    </recommendedName>
</protein>
<dbReference type="Proteomes" id="UP001355207">
    <property type="component" value="Chromosome 6"/>
</dbReference>
<organism evidence="1 2">
    <name type="scientific">Kwoniella dendrophila CBS 6074</name>
    <dbReference type="NCBI Taxonomy" id="1295534"/>
    <lineage>
        <taxon>Eukaryota</taxon>
        <taxon>Fungi</taxon>
        <taxon>Dikarya</taxon>
        <taxon>Basidiomycota</taxon>
        <taxon>Agaricomycotina</taxon>
        <taxon>Tremellomycetes</taxon>
        <taxon>Tremellales</taxon>
        <taxon>Cryptococcaceae</taxon>
        <taxon>Kwoniella</taxon>
    </lineage>
</organism>
<dbReference type="GeneID" id="91095554"/>
<evidence type="ECO:0000313" key="2">
    <source>
        <dbReference type="Proteomes" id="UP001355207"/>
    </source>
</evidence>
<sequence>MSFFRSSANAARHSKSPLKPFSRTMPILPFEVFLLLLSYNDDIITPSILAKMCLLNSEVYQIVLPFLYKKVKISTREQWDQFLWGIDNEKLRPKQGPGSFIFKPPKNLPTSDKEEEEEDLKLGGNAEVNDKNKKNSKLSIKKVIKVQVEPNEKTEYRKRKSFKLIKKLIINEIPNITTSQSFKFIVDNVDNDNKLILFPNLKNVIINSKVLYSLSEWKFICSQNSKNWSKLYIHDFIIALNLALPRYISVERGTATTTTTTTTSEKPFVDGELDQNDDVNSTRINEGFEVEILGSLLKLSDYVFPTDCGLQIPYDTVFKYTKEILENNLLVNWKMTKFTWHNLTLENIPFINPFPPSEPITATATTSKLTNSESDHLNLLIEYHFVEPSYKTTNRDIIGEQNMISIHHHNQGRMELINRVIELRSILLKTIENKLEDKMKFKFIGIGSGIKYDNYQNKYNKSDIEIESNNQEKLMKQIKEPDPHSGLGGGVINDEFWNNQITFLSSKNGLLSQQQQLEYNGSYADDVCDCYM</sequence>
<name>A0AAX4JZI3_9TREE</name>
<evidence type="ECO:0000313" key="1">
    <source>
        <dbReference type="EMBL" id="WWC89955.1"/>
    </source>
</evidence>
<dbReference type="RefSeq" id="XP_066076718.1">
    <property type="nucleotide sequence ID" value="XM_066220621.1"/>
</dbReference>
<dbReference type="EMBL" id="CP144103">
    <property type="protein sequence ID" value="WWC89955.1"/>
    <property type="molecule type" value="Genomic_DNA"/>
</dbReference>
<dbReference type="AlphaFoldDB" id="A0AAX4JZI3"/>
<proteinExistence type="predicted"/>
<keyword evidence="2" id="KW-1185">Reference proteome</keyword>
<reference evidence="1 2" key="1">
    <citation type="submission" date="2024-01" db="EMBL/GenBank/DDBJ databases">
        <title>Comparative genomics of Cryptococcus and Kwoniella reveals pathogenesis evolution and contrasting modes of karyotype evolution via chromosome fusion or intercentromeric recombination.</title>
        <authorList>
            <person name="Coelho M.A."/>
            <person name="David-Palma M."/>
            <person name="Shea T."/>
            <person name="Bowers K."/>
            <person name="McGinley-Smith S."/>
            <person name="Mohammad A.W."/>
            <person name="Gnirke A."/>
            <person name="Yurkov A.M."/>
            <person name="Nowrousian M."/>
            <person name="Sun S."/>
            <person name="Cuomo C.A."/>
            <person name="Heitman J."/>
        </authorList>
    </citation>
    <scope>NUCLEOTIDE SEQUENCE [LARGE SCALE GENOMIC DNA]</scope>
    <source>
        <strain evidence="1 2">CBS 6074</strain>
    </source>
</reference>
<evidence type="ECO:0008006" key="3">
    <source>
        <dbReference type="Google" id="ProtNLM"/>
    </source>
</evidence>
<accession>A0AAX4JZI3</accession>
<gene>
    <name evidence="1" type="ORF">L201_004884</name>
</gene>